<reference evidence="1" key="2">
    <citation type="journal article" date="2023" name="Microbiome">
        <title>Synthase-selected sorting approach identifies a beta-lactone synthase in a nudibranch symbiotic bacterium.</title>
        <authorList>
            <person name="Dzunkova M."/>
            <person name="La Clair J.J."/>
            <person name="Tyml T."/>
            <person name="Doud D."/>
            <person name="Schulz F."/>
            <person name="Piquer-Esteban S."/>
            <person name="Porcel Sanchis D."/>
            <person name="Osborn A."/>
            <person name="Robinson D."/>
            <person name="Louie K.B."/>
            <person name="Bowen B.P."/>
            <person name="Bowers R.M."/>
            <person name="Lee J."/>
            <person name="Arnau V."/>
            <person name="Diaz-Villanueva W."/>
            <person name="Stepanauskas R."/>
            <person name="Gosliner T."/>
            <person name="Date S.V."/>
            <person name="Northen T.R."/>
            <person name="Cheng J.F."/>
            <person name="Burkart M.D."/>
            <person name="Woyke T."/>
        </authorList>
    </citation>
    <scope>NUCLEOTIDE SEQUENCE</scope>
    <source>
        <strain evidence="1">Df01</strain>
    </source>
</reference>
<dbReference type="Pfam" id="PF02634">
    <property type="entry name" value="FdhD-NarQ"/>
    <property type="match status" value="1"/>
</dbReference>
<dbReference type="InterPro" id="IPR003786">
    <property type="entry name" value="FdhD"/>
</dbReference>
<accession>A0ABT7QMH1</accession>
<gene>
    <name evidence="1" type="ORF">NQX30_05945</name>
</gene>
<evidence type="ECO:0000313" key="2">
    <source>
        <dbReference type="Proteomes" id="UP001168167"/>
    </source>
</evidence>
<dbReference type="SUPFAM" id="SSF53927">
    <property type="entry name" value="Cytidine deaminase-like"/>
    <property type="match status" value="1"/>
</dbReference>
<reference evidence="1" key="1">
    <citation type="submission" date="2022-08" db="EMBL/GenBank/DDBJ databases">
        <authorList>
            <person name="Dzunkova M."/>
            <person name="La Clair J."/>
            <person name="Tyml T."/>
            <person name="Doud D."/>
            <person name="Schulz F."/>
            <person name="Piquer S."/>
            <person name="Porcel Sanchis D."/>
            <person name="Osborn A."/>
            <person name="Robinson D."/>
            <person name="Louie K.B."/>
            <person name="Bowen B.P."/>
            <person name="Bowers R."/>
            <person name="Lee J."/>
            <person name="Arnau Llombart V."/>
            <person name="Diaz Villanueva W."/>
            <person name="Gosliner T."/>
            <person name="Northen T."/>
            <person name="Cheng J.-F."/>
            <person name="Burkart M.D."/>
            <person name="Woyke T."/>
        </authorList>
    </citation>
    <scope>NUCLEOTIDE SEQUENCE</scope>
    <source>
        <strain evidence="1">Df01</strain>
    </source>
</reference>
<dbReference type="InterPro" id="IPR016193">
    <property type="entry name" value="Cytidine_deaminase-like"/>
</dbReference>
<dbReference type="PIRSF" id="PIRSF015626">
    <property type="entry name" value="FdhD"/>
    <property type="match status" value="1"/>
</dbReference>
<dbReference type="Gene3D" id="3.40.140.10">
    <property type="entry name" value="Cytidine Deaminase, domain 2"/>
    <property type="match status" value="1"/>
</dbReference>
<proteinExistence type="predicted"/>
<dbReference type="PANTHER" id="PTHR30592">
    <property type="entry name" value="FORMATE DEHYDROGENASE"/>
    <property type="match status" value="1"/>
</dbReference>
<comment type="caution">
    <text evidence="1">The sequence shown here is derived from an EMBL/GenBank/DDBJ whole genome shotgun (WGS) entry which is preliminary data.</text>
</comment>
<dbReference type="PANTHER" id="PTHR30592:SF4">
    <property type="entry name" value="SULFUR CARRIER PROTEIN FDHD"/>
    <property type="match status" value="1"/>
</dbReference>
<sequence length="276" mass="30027">MNINSISSKPSLSSAQIPAVIQVTAADESGGVRTVEITGEYPLTLYVDGREIVTLMTLGQMPEALSVGWLRNQRLVSSISDIEEVMVDWEVNSAAVYTRSGLVPLASKRTITSGCGQGTMFGDLLEEVQEVNFVRSHSLTATALAQLLEDIRNRDTVYKSAGAVHACALAFFDGIGCAIQIFVEDVGRHNAVDAIAGWMWINDVEGADCVFYTTGRLTSEMVVKCAQMKIPYLVSRSGLTRMGYEIAVATGLTMFGRAVNRRYLLFTGGKHFVPER</sequence>
<dbReference type="Gene3D" id="3.10.20.10">
    <property type="match status" value="1"/>
</dbReference>
<protein>
    <submittedName>
        <fullName evidence="1">Formate dehydrogenase accessory sulfurtransferase FdhD</fullName>
    </submittedName>
</protein>
<name>A0ABT7QMH1_9GAMM</name>
<dbReference type="Proteomes" id="UP001168167">
    <property type="component" value="Unassembled WGS sequence"/>
</dbReference>
<dbReference type="EMBL" id="JANQAO010000003">
    <property type="protein sequence ID" value="MDM5147908.1"/>
    <property type="molecule type" value="Genomic_DNA"/>
</dbReference>
<keyword evidence="2" id="KW-1185">Reference proteome</keyword>
<evidence type="ECO:0000313" key="1">
    <source>
        <dbReference type="EMBL" id="MDM5147908.1"/>
    </source>
</evidence>
<organism evidence="1 2">
    <name type="scientific">Candidatus Doriopsillibacter californiensis</name>
    <dbReference type="NCBI Taxonomy" id="2970740"/>
    <lineage>
        <taxon>Bacteria</taxon>
        <taxon>Pseudomonadati</taxon>
        <taxon>Pseudomonadota</taxon>
        <taxon>Gammaproteobacteria</taxon>
        <taxon>Candidatus Tethybacterales</taxon>
        <taxon>Candidatus Persebacteraceae</taxon>
        <taxon>Candidatus Doriopsillibacter</taxon>
    </lineage>
</organism>